<comment type="caution">
    <text evidence="4">The sequence shown here is derived from an EMBL/GenBank/DDBJ whole genome shotgun (WGS) entry which is preliminary data.</text>
</comment>
<keyword evidence="2" id="KW-0472">Membrane</keyword>
<keyword evidence="2" id="KW-1133">Transmembrane helix</keyword>
<keyword evidence="2" id="KW-0812">Transmembrane</keyword>
<organism evidence="4 5">
    <name type="scientific">Saccharopolyspora phatthalungensis</name>
    <dbReference type="NCBI Taxonomy" id="664693"/>
    <lineage>
        <taxon>Bacteria</taxon>
        <taxon>Bacillati</taxon>
        <taxon>Actinomycetota</taxon>
        <taxon>Actinomycetes</taxon>
        <taxon>Pseudonocardiales</taxon>
        <taxon>Pseudonocardiaceae</taxon>
        <taxon>Saccharopolyspora</taxon>
    </lineage>
</organism>
<proteinExistence type="predicted"/>
<feature type="region of interest" description="Disordered" evidence="1">
    <location>
        <begin position="1"/>
        <end position="23"/>
    </location>
</feature>
<reference evidence="4 5" key="1">
    <citation type="submission" date="2020-08" db="EMBL/GenBank/DDBJ databases">
        <title>Sequencing the genomes of 1000 actinobacteria strains.</title>
        <authorList>
            <person name="Klenk H.-P."/>
        </authorList>
    </citation>
    <scope>NUCLEOTIDE SEQUENCE [LARGE SCALE GENOMIC DNA]</scope>
    <source>
        <strain evidence="4 5">DSM 45584</strain>
    </source>
</reference>
<feature type="transmembrane region" description="Helical" evidence="2">
    <location>
        <begin position="111"/>
        <end position="127"/>
    </location>
</feature>
<sequence>MPSTSPPGPNTGNRTDADTSWAASRSRRRVAAMPDRRSGWLTFAGTLILLLGIFNVIGGFAAFFRTGYYHVAAGDLLFPDYRSWGWILLGLGALHVVVGLGALFGQVWARACGVVMAGLCAVGHAAFLNAFPVWSLLVIAMSVLVIYSLIVPARNAVGA</sequence>
<dbReference type="RefSeq" id="WP_184727744.1">
    <property type="nucleotide sequence ID" value="NZ_JACHIW010000001.1"/>
</dbReference>
<feature type="transmembrane region" description="Helical" evidence="2">
    <location>
        <begin position="84"/>
        <end position="104"/>
    </location>
</feature>
<dbReference type="EMBL" id="JACHIW010000001">
    <property type="protein sequence ID" value="MBB5156644.1"/>
    <property type="molecule type" value="Genomic_DNA"/>
</dbReference>
<dbReference type="Pfam" id="PF23636">
    <property type="entry name" value="DUF7144"/>
    <property type="match status" value="1"/>
</dbReference>
<keyword evidence="5" id="KW-1185">Reference proteome</keyword>
<accession>A0A840Q7H1</accession>
<feature type="domain" description="DUF7144" evidence="3">
    <location>
        <begin position="40"/>
        <end position="152"/>
    </location>
</feature>
<gene>
    <name evidence="4" type="ORF">BJ970_004178</name>
</gene>
<protein>
    <recommendedName>
        <fullName evidence="3">DUF7144 domain-containing protein</fullName>
    </recommendedName>
</protein>
<feature type="transmembrane region" description="Helical" evidence="2">
    <location>
        <begin position="133"/>
        <end position="153"/>
    </location>
</feature>
<dbReference type="InterPro" id="IPR055568">
    <property type="entry name" value="DUF7144"/>
</dbReference>
<evidence type="ECO:0000256" key="2">
    <source>
        <dbReference type="SAM" id="Phobius"/>
    </source>
</evidence>
<dbReference type="Proteomes" id="UP000584374">
    <property type="component" value="Unassembled WGS sequence"/>
</dbReference>
<evidence type="ECO:0000256" key="1">
    <source>
        <dbReference type="SAM" id="MobiDB-lite"/>
    </source>
</evidence>
<name>A0A840Q7H1_9PSEU</name>
<evidence type="ECO:0000313" key="4">
    <source>
        <dbReference type="EMBL" id="MBB5156644.1"/>
    </source>
</evidence>
<feature type="transmembrane region" description="Helical" evidence="2">
    <location>
        <begin position="38"/>
        <end position="64"/>
    </location>
</feature>
<evidence type="ECO:0000259" key="3">
    <source>
        <dbReference type="Pfam" id="PF23636"/>
    </source>
</evidence>
<dbReference type="AlphaFoldDB" id="A0A840Q7H1"/>
<evidence type="ECO:0000313" key="5">
    <source>
        <dbReference type="Proteomes" id="UP000584374"/>
    </source>
</evidence>